<proteinExistence type="predicted"/>
<sequence>MAILDLLLLLNPEKPLSLANSISQNISMHSLGWIATSVKPVIAHAMTSLSIDKVTEENCHSNDNARKNVSLVINAMSGEGTIELESQNDKTHSFFMISGDKNRVAAAQTAARLYELNNNNNTSALKSRTRPLVDMVIWDAQNIPLRDDIADVFLADLPFAGSTKKIHQEPSCTKKSEHISLSTKSSSSPSLDYRRVMTQAIQVMRSGGTAALLSTDTKALGHAIGGLHWSTVTKICGINVGGLSGQLSLMKKHQPSFKDLSMWVTNDTLDLCSILLRYAEKAICKFYLDDNLKMRELSIDDDDDNTRSQNNIRCGHNNGNTFKNLVVSVQLHDSFYHEKKRMFSQCYRFWFDGLVTNIQAKTLEQYIRDAVANKLPEGVIELR</sequence>
<dbReference type="GO" id="GO:0016423">
    <property type="term" value="F:tRNA (guanine) methyltransferase activity"/>
    <property type="evidence" value="ECO:0007669"/>
    <property type="project" value="TreeGrafter"/>
</dbReference>
<organism evidence="1">
    <name type="scientific">Ditylum brightwellii</name>
    <dbReference type="NCBI Taxonomy" id="49249"/>
    <lineage>
        <taxon>Eukaryota</taxon>
        <taxon>Sar</taxon>
        <taxon>Stramenopiles</taxon>
        <taxon>Ochrophyta</taxon>
        <taxon>Bacillariophyta</taxon>
        <taxon>Mediophyceae</taxon>
        <taxon>Lithodesmiophycidae</taxon>
        <taxon>Lithodesmiales</taxon>
        <taxon>Lithodesmiaceae</taxon>
        <taxon>Ditylum</taxon>
    </lineage>
</organism>
<dbReference type="Gene3D" id="3.40.50.150">
    <property type="entry name" value="Vaccinia Virus protein VP39"/>
    <property type="match status" value="1"/>
</dbReference>
<dbReference type="AlphaFoldDB" id="A0A7S4TA84"/>
<dbReference type="Gene3D" id="3.30.70.380">
    <property type="entry name" value="Ferrodoxin-fold anticodon-binding domain"/>
    <property type="match status" value="1"/>
</dbReference>
<gene>
    <name evidence="1" type="ORF">DBRI00130_LOCUS44775</name>
</gene>
<evidence type="ECO:0000313" key="1">
    <source>
        <dbReference type="EMBL" id="CAE4670496.1"/>
    </source>
</evidence>
<dbReference type="PANTHER" id="PTHR14911">
    <property type="entry name" value="THUMP DOMAIN-CONTAINING"/>
    <property type="match status" value="1"/>
</dbReference>
<dbReference type="PANTHER" id="PTHR14911:SF13">
    <property type="entry name" value="TRNA (GUANINE(6)-N2)-METHYLTRANSFERASE THUMP3"/>
    <property type="match status" value="1"/>
</dbReference>
<reference evidence="1" key="1">
    <citation type="submission" date="2021-01" db="EMBL/GenBank/DDBJ databases">
        <authorList>
            <person name="Corre E."/>
            <person name="Pelletier E."/>
            <person name="Niang G."/>
            <person name="Scheremetjew M."/>
            <person name="Finn R."/>
            <person name="Kale V."/>
            <person name="Holt S."/>
            <person name="Cochrane G."/>
            <person name="Meng A."/>
            <person name="Brown T."/>
            <person name="Cohen L."/>
        </authorList>
    </citation>
    <scope>NUCLEOTIDE SEQUENCE</scope>
    <source>
        <strain evidence="1">GSO104</strain>
    </source>
</reference>
<dbReference type="EMBL" id="HBNS01062058">
    <property type="protein sequence ID" value="CAE4670496.1"/>
    <property type="molecule type" value="Transcribed_RNA"/>
</dbReference>
<accession>A0A7S4TA84</accession>
<protein>
    <submittedName>
        <fullName evidence="1">Uncharacterized protein</fullName>
    </submittedName>
</protein>
<dbReference type="InterPro" id="IPR036690">
    <property type="entry name" value="Fdx_antiC-bd_sf"/>
</dbReference>
<name>A0A7S4TA84_9STRA</name>
<dbReference type="InterPro" id="IPR029063">
    <property type="entry name" value="SAM-dependent_MTases_sf"/>
</dbReference>
<dbReference type="GO" id="GO:0030488">
    <property type="term" value="P:tRNA methylation"/>
    <property type="evidence" value="ECO:0007669"/>
    <property type="project" value="TreeGrafter"/>
</dbReference>